<name>A0ABT3ZM90_9BURK</name>
<evidence type="ECO:0000256" key="1">
    <source>
        <dbReference type="SAM" id="MobiDB-lite"/>
    </source>
</evidence>
<dbReference type="Proteomes" id="UP001082899">
    <property type="component" value="Unassembled WGS sequence"/>
</dbReference>
<protein>
    <submittedName>
        <fullName evidence="2">Uncharacterized protein</fullName>
    </submittedName>
</protein>
<sequence length="73" mass="8098">MAHPTYTKGPYQATVHAELLDDGRYQGLVSLERTDERDSKQVHRTQAYSSSEAEAFEEGHALAHRLLADVGNA</sequence>
<evidence type="ECO:0000313" key="3">
    <source>
        <dbReference type="Proteomes" id="UP001082899"/>
    </source>
</evidence>
<evidence type="ECO:0000313" key="2">
    <source>
        <dbReference type="EMBL" id="MCY0387640.1"/>
    </source>
</evidence>
<organism evidence="2 3">
    <name type="scientific">Robbsia betulipollinis</name>
    <dbReference type="NCBI Taxonomy" id="2981849"/>
    <lineage>
        <taxon>Bacteria</taxon>
        <taxon>Pseudomonadati</taxon>
        <taxon>Pseudomonadota</taxon>
        <taxon>Betaproteobacteria</taxon>
        <taxon>Burkholderiales</taxon>
        <taxon>Burkholderiaceae</taxon>
        <taxon>Robbsia</taxon>
    </lineage>
</organism>
<feature type="region of interest" description="Disordered" evidence="1">
    <location>
        <begin position="32"/>
        <end position="55"/>
    </location>
</feature>
<keyword evidence="3" id="KW-1185">Reference proteome</keyword>
<gene>
    <name evidence="2" type="ORF">OVY01_10420</name>
</gene>
<dbReference type="RefSeq" id="WP_267847369.1">
    <property type="nucleotide sequence ID" value="NZ_JAPMXC010000001.1"/>
</dbReference>
<proteinExistence type="predicted"/>
<accession>A0ABT3ZM90</accession>
<reference evidence="2" key="1">
    <citation type="submission" date="2022-11" db="EMBL/GenBank/DDBJ databases">
        <title>Robbsia betulipollinis sp. nov., isolated from pollen of birch (Betula pendula).</title>
        <authorList>
            <person name="Shi H."/>
            <person name="Ambika Manirajan B."/>
            <person name="Ratering S."/>
            <person name="Geissler-Plaum R."/>
            <person name="Schnell S."/>
        </authorList>
    </citation>
    <scope>NUCLEOTIDE SEQUENCE</scope>
    <source>
        <strain evidence="2">Bb-Pol-6</strain>
    </source>
</reference>
<comment type="caution">
    <text evidence="2">The sequence shown here is derived from an EMBL/GenBank/DDBJ whole genome shotgun (WGS) entry which is preliminary data.</text>
</comment>
<feature type="compositionally biased region" description="Basic and acidic residues" evidence="1">
    <location>
        <begin position="32"/>
        <end position="41"/>
    </location>
</feature>
<dbReference type="EMBL" id="JAPMXC010000001">
    <property type="protein sequence ID" value="MCY0387640.1"/>
    <property type="molecule type" value="Genomic_DNA"/>
</dbReference>